<name>A0A3B0Z876_9ZZZZ</name>
<feature type="compositionally biased region" description="Basic and acidic residues" evidence="1">
    <location>
        <begin position="146"/>
        <end position="158"/>
    </location>
</feature>
<feature type="transmembrane region" description="Helical" evidence="2">
    <location>
        <begin position="5"/>
        <end position="24"/>
    </location>
</feature>
<evidence type="ECO:0000256" key="2">
    <source>
        <dbReference type="SAM" id="Phobius"/>
    </source>
</evidence>
<feature type="transmembrane region" description="Helical" evidence="2">
    <location>
        <begin position="68"/>
        <end position="89"/>
    </location>
</feature>
<keyword evidence="2" id="KW-0472">Membrane</keyword>
<accession>A0A3B0Z876</accession>
<feature type="transmembrane region" description="Helical" evidence="2">
    <location>
        <begin position="44"/>
        <end position="61"/>
    </location>
</feature>
<sequence>MVARWALWFGAGITIITGFAGLYAYNTVAHDTPSHLAMTEHRNWAIAAMALFFALAAWSIVCTRKGKALGRVFVVCMVIAGGVLTSTAWHGGEVVYRYGLGVMSLPKAEGEGHSHSHAGGGHGSSSSVDSSHDGMSDMEMDFSGMDEAKSDDGHAHEH</sequence>
<reference evidence="3" key="1">
    <citation type="submission" date="2018-06" db="EMBL/GenBank/DDBJ databases">
        <authorList>
            <person name="Zhirakovskaya E."/>
        </authorList>
    </citation>
    <scope>NUCLEOTIDE SEQUENCE</scope>
</reference>
<proteinExistence type="predicted"/>
<dbReference type="AlphaFoldDB" id="A0A3B0Z876"/>
<evidence type="ECO:0000313" key="3">
    <source>
        <dbReference type="EMBL" id="VAW84403.1"/>
    </source>
</evidence>
<keyword evidence="2" id="KW-1133">Transmembrane helix</keyword>
<protein>
    <submittedName>
        <fullName evidence="3">Uncharacterized protein</fullName>
    </submittedName>
</protein>
<gene>
    <name evidence="3" type="ORF">MNBD_GAMMA17-2107</name>
</gene>
<feature type="region of interest" description="Disordered" evidence="1">
    <location>
        <begin position="109"/>
        <end position="158"/>
    </location>
</feature>
<keyword evidence="2" id="KW-0812">Transmembrane</keyword>
<evidence type="ECO:0000256" key="1">
    <source>
        <dbReference type="SAM" id="MobiDB-lite"/>
    </source>
</evidence>
<organism evidence="3">
    <name type="scientific">hydrothermal vent metagenome</name>
    <dbReference type="NCBI Taxonomy" id="652676"/>
    <lineage>
        <taxon>unclassified sequences</taxon>
        <taxon>metagenomes</taxon>
        <taxon>ecological metagenomes</taxon>
    </lineage>
</organism>
<dbReference type="EMBL" id="UOFQ01000001">
    <property type="protein sequence ID" value="VAW84403.1"/>
    <property type="molecule type" value="Genomic_DNA"/>
</dbReference>